<name>A0ABW0NLH3_9BURK</name>
<comment type="caution">
    <text evidence="2">The sequence shown here is derived from an EMBL/GenBank/DDBJ whole genome shotgun (WGS) entry which is preliminary data.</text>
</comment>
<proteinExistence type="predicted"/>
<dbReference type="RefSeq" id="WP_376852229.1">
    <property type="nucleotide sequence ID" value="NZ_JBHSMF010000010.1"/>
</dbReference>
<accession>A0ABW0NLH3</accession>
<dbReference type="EMBL" id="JBHSMF010000010">
    <property type="protein sequence ID" value="MFC5499982.1"/>
    <property type="molecule type" value="Genomic_DNA"/>
</dbReference>
<organism evidence="2 3">
    <name type="scientific">Caenimonas terrae</name>
    <dbReference type="NCBI Taxonomy" id="696074"/>
    <lineage>
        <taxon>Bacteria</taxon>
        <taxon>Pseudomonadati</taxon>
        <taxon>Pseudomonadota</taxon>
        <taxon>Betaproteobacteria</taxon>
        <taxon>Burkholderiales</taxon>
        <taxon>Comamonadaceae</taxon>
        <taxon>Caenimonas</taxon>
    </lineage>
</organism>
<keyword evidence="3" id="KW-1185">Reference proteome</keyword>
<evidence type="ECO:0000313" key="3">
    <source>
        <dbReference type="Proteomes" id="UP001596037"/>
    </source>
</evidence>
<feature type="region of interest" description="Disordered" evidence="1">
    <location>
        <begin position="1"/>
        <end position="75"/>
    </location>
</feature>
<reference evidence="3" key="1">
    <citation type="journal article" date="2019" name="Int. J. Syst. Evol. Microbiol.">
        <title>The Global Catalogue of Microorganisms (GCM) 10K type strain sequencing project: providing services to taxonomists for standard genome sequencing and annotation.</title>
        <authorList>
            <consortium name="The Broad Institute Genomics Platform"/>
            <consortium name="The Broad Institute Genome Sequencing Center for Infectious Disease"/>
            <person name="Wu L."/>
            <person name="Ma J."/>
        </authorList>
    </citation>
    <scope>NUCLEOTIDE SEQUENCE [LARGE SCALE GENOMIC DNA]</scope>
    <source>
        <strain evidence="3">CCUG 57401</strain>
    </source>
</reference>
<dbReference type="Proteomes" id="UP001596037">
    <property type="component" value="Unassembled WGS sequence"/>
</dbReference>
<evidence type="ECO:0000256" key="1">
    <source>
        <dbReference type="SAM" id="MobiDB-lite"/>
    </source>
</evidence>
<feature type="compositionally biased region" description="Low complexity" evidence="1">
    <location>
        <begin position="27"/>
        <end position="40"/>
    </location>
</feature>
<protein>
    <submittedName>
        <fullName evidence="2">Uncharacterized protein</fullName>
    </submittedName>
</protein>
<evidence type="ECO:0000313" key="2">
    <source>
        <dbReference type="EMBL" id="MFC5499982.1"/>
    </source>
</evidence>
<gene>
    <name evidence="2" type="ORF">ACFPOE_20740</name>
</gene>
<sequence length="75" mass="7524">MGTPSPNDDQPSEDAAPQEAPARERPQAAARAQSAGQAGPDHGSSGEGSGSAMARLISQEQARVVPAAEAPDDES</sequence>